<feature type="chain" id="PRO_5021506411" evidence="1">
    <location>
        <begin position="35"/>
        <end position="158"/>
    </location>
</feature>
<feature type="signal peptide" evidence="1">
    <location>
        <begin position="1"/>
        <end position="34"/>
    </location>
</feature>
<dbReference type="AlphaFoldDB" id="A0A4Y7KHW5"/>
<keyword evidence="3" id="KW-1185">Reference proteome</keyword>
<gene>
    <name evidence="2" type="ORF">C5167_034953</name>
</gene>
<proteinExistence type="predicted"/>
<keyword evidence="1" id="KW-0732">Signal</keyword>
<evidence type="ECO:0000256" key="1">
    <source>
        <dbReference type="SAM" id="SignalP"/>
    </source>
</evidence>
<dbReference type="EMBL" id="CM010721">
    <property type="protein sequence ID" value="RZC71761.1"/>
    <property type="molecule type" value="Genomic_DNA"/>
</dbReference>
<evidence type="ECO:0000313" key="2">
    <source>
        <dbReference type="EMBL" id="RZC71761.1"/>
    </source>
</evidence>
<name>A0A4Y7KHW5_PAPSO</name>
<accession>A0A4Y7KHW5</accession>
<dbReference type="Gramene" id="RZC71761">
    <property type="protein sequence ID" value="RZC71761"/>
    <property type="gene ID" value="C5167_034953"/>
</dbReference>
<sequence length="158" mass="18018">MTIIRRRSPMFFTGSSVFAVFTICLIAGTEMAAAWKRDMCVDGDVYLDSQNGRKEKMDCKFCEKWCMDECSDMDLPAVSYGCRDGGDMRCKCCCGKSSPLSDPPTPPTLLPLSLNDFEGAWPHDYDICKPQEQEKYLKIKHPHGRHCLKRPECEERCQ</sequence>
<evidence type="ECO:0000313" key="3">
    <source>
        <dbReference type="Proteomes" id="UP000316621"/>
    </source>
</evidence>
<reference evidence="2 3" key="1">
    <citation type="journal article" date="2018" name="Science">
        <title>The opium poppy genome and morphinan production.</title>
        <authorList>
            <person name="Guo L."/>
            <person name="Winzer T."/>
            <person name="Yang X."/>
            <person name="Li Y."/>
            <person name="Ning Z."/>
            <person name="He Z."/>
            <person name="Teodor R."/>
            <person name="Lu Y."/>
            <person name="Bowser T.A."/>
            <person name="Graham I.A."/>
            <person name="Ye K."/>
        </authorList>
    </citation>
    <scope>NUCLEOTIDE SEQUENCE [LARGE SCALE GENOMIC DNA]</scope>
    <source>
        <strain evidence="3">cv. HN1</strain>
        <tissue evidence="2">Leaves</tissue>
    </source>
</reference>
<protein>
    <submittedName>
        <fullName evidence="2">Uncharacterized protein</fullName>
    </submittedName>
</protein>
<feature type="non-terminal residue" evidence="2">
    <location>
        <position position="158"/>
    </location>
</feature>
<organism evidence="2 3">
    <name type="scientific">Papaver somniferum</name>
    <name type="common">Opium poppy</name>
    <dbReference type="NCBI Taxonomy" id="3469"/>
    <lineage>
        <taxon>Eukaryota</taxon>
        <taxon>Viridiplantae</taxon>
        <taxon>Streptophyta</taxon>
        <taxon>Embryophyta</taxon>
        <taxon>Tracheophyta</taxon>
        <taxon>Spermatophyta</taxon>
        <taxon>Magnoliopsida</taxon>
        <taxon>Ranunculales</taxon>
        <taxon>Papaveraceae</taxon>
        <taxon>Papaveroideae</taxon>
        <taxon>Papaver</taxon>
    </lineage>
</organism>
<dbReference type="Proteomes" id="UP000316621">
    <property type="component" value="Chromosome 7"/>
</dbReference>